<organism evidence="4 5">
    <name type="scientific">Evansella tamaricis</name>
    <dbReference type="NCBI Taxonomy" id="2069301"/>
    <lineage>
        <taxon>Bacteria</taxon>
        <taxon>Bacillati</taxon>
        <taxon>Bacillota</taxon>
        <taxon>Bacilli</taxon>
        <taxon>Bacillales</taxon>
        <taxon>Bacillaceae</taxon>
        <taxon>Evansella</taxon>
    </lineage>
</organism>
<keyword evidence="2" id="KW-0472">Membrane</keyword>
<proteinExistence type="predicted"/>
<comment type="caution">
    <text evidence="4">The sequence shown here is derived from an EMBL/GenBank/DDBJ whole genome shotgun (WGS) entry which is preliminary data.</text>
</comment>
<sequence length="363" mass="41606">MNELDKKLGDSLRSSQKEMPPEMAARFEVFLDKLPDNSVHKSRRKRWFTVISAAAILMFTITGLLFHPTVSQALQDFPLWNKVYQLVGDDGLKAASEKGLSSEMMVSATDNDITITITEAYYDGSRITFGYIETHKNPIPVDKNVMEDMEDFHLDWNSFRINGERWYESFAGGGFVNREKISDTEIAGTITTNTDILFTDSMTWDIMLERWSGEYPGSWDFTLENVTITDEAKVFTIQESYPYYLENSEFVVDRVIVSPSTLDVRFQTWYETQEGMLKDQGTVYVFTDSNGEEMEILESRGGGGHTFGGSEGKYYSIDSWFQFVPVQYSIDHITLSIYRGDDYFTAEKQEKVSPLFEVEIPLN</sequence>
<feature type="transmembrane region" description="Helical" evidence="2">
    <location>
        <begin position="47"/>
        <end position="66"/>
    </location>
</feature>
<accession>A0ABS6JK08</accession>
<feature type="region of interest" description="Disordered" evidence="1">
    <location>
        <begin position="1"/>
        <end position="20"/>
    </location>
</feature>
<dbReference type="InterPro" id="IPR025436">
    <property type="entry name" value="DUF4179"/>
</dbReference>
<name>A0ABS6JK08_9BACI</name>
<evidence type="ECO:0000313" key="4">
    <source>
        <dbReference type="EMBL" id="MBU9713921.1"/>
    </source>
</evidence>
<keyword evidence="2" id="KW-1133">Transmembrane helix</keyword>
<keyword evidence="5" id="KW-1185">Reference proteome</keyword>
<dbReference type="Pfam" id="PF13786">
    <property type="entry name" value="DUF4179"/>
    <property type="match status" value="1"/>
</dbReference>
<protein>
    <submittedName>
        <fullName evidence="4">DUF4179 domain-containing protein</fullName>
    </submittedName>
</protein>
<gene>
    <name evidence="4" type="ORF">KS419_19500</name>
</gene>
<evidence type="ECO:0000313" key="5">
    <source>
        <dbReference type="Proteomes" id="UP000784880"/>
    </source>
</evidence>
<keyword evidence="2" id="KW-0812">Transmembrane</keyword>
<evidence type="ECO:0000256" key="1">
    <source>
        <dbReference type="SAM" id="MobiDB-lite"/>
    </source>
</evidence>
<reference evidence="4 5" key="1">
    <citation type="submission" date="2021-06" db="EMBL/GenBank/DDBJ databases">
        <title>Bacillus sp. RD4P76, an endophyte from a halophyte.</title>
        <authorList>
            <person name="Sun J.-Q."/>
        </authorList>
    </citation>
    <scope>NUCLEOTIDE SEQUENCE [LARGE SCALE GENOMIC DNA]</scope>
    <source>
        <strain evidence="4 5">CGMCC 1.15917</strain>
    </source>
</reference>
<dbReference type="RefSeq" id="WP_217068144.1">
    <property type="nucleotide sequence ID" value="NZ_JAHQCS010000154.1"/>
</dbReference>
<dbReference type="Proteomes" id="UP000784880">
    <property type="component" value="Unassembled WGS sequence"/>
</dbReference>
<evidence type="ECO:0000256" key="2">
    <source>
        <dbReference type="SAM" id="Phobius"/>
    </source>
</evidence>
<feature type="domain" description="DUF4179" evidence="3">
    <location>
        <begin position="43"/>
        <end position="131"/>
    </location>
</feature>
<dbReference type="EMBL" id="JAHQCS010000154">
    <property type="protein sequence ID" value="MBU9713921.1"/>
    <property type="molecule type" value="Genomic_DNA"/>
</dbReference>
<evidence type="ECO:0000259" key="3">
    <source>
        <dbReference type="Pfam" id="PF13786"/>
    </source>
</evidence>